<protein>
    <recommendedName>
        <fullName evidence="3">SnoaL-like domain-containing protein</fullName>
    </recommendedName>
</protein>
<name>A0AAV3UP82_9EURY</name>
<dbReference type="SUPFAM" id="SSF54427">
    <property type="entry name" value="NTF2-like"/>
    <property type="match status" value="1"/>
</dbReference>
<dbReference type="EMBL" id="BAABKX010000019">
    <property type="protein sequence ID" value="GAA5061486.1"/>
    <property type="molecule type" value="Genomic_DNA"/>
</dbReference>
<gene>
    <name evidence="1" type="ORF">GCM10025751_47830</name>
</gene>
<dbReference type="Gene3D" id="3.10.450.50">
    <property type="match status" value="1"/>
</dbReference>
<reference evidence="1 2" key="1">
    <citation type="journal article" date="2019" name="Int. J. Syst. Evol. Microbiol.">
        <title>The Global Catalogue of Microorganisms (GCM) 10K type strain sequencing project: providing services to taxonomists for standard genome sequencing and annotation.</title>
        <authorList>
            <consortium name="The Broad Institute Genomics Platform"/>
            <consortium name="The Broad Institute Genome Sequencing Center for Infectious Disease"/>
            <person name="Wu L."/>
            <person name="Ma J."/>
        </authorList>
    </citation>
    <scope>NUCLEOTIDE SEQUENCE [LARGE SCALE GENOMIC DNA]</scope>
    <source>
        <strain evidence="1 2">JCM 17504</strain>
    </source>
</reference>
<evidence type="ECO:0000313" key="2">
    <source>
        <dbReference type="Proteomes" id="UP001501729"/>
    </source>
</evidence>
<proteinExistence type="predicted"/>
<dbReference type="RefSeq" id="WP_227777092.1">
    <property type="nucleotide sequence ID" value="NZ_BAABKX010000019.1"/>
</dbReference>
<evidence type="ECO:0000313" key="1">
    <source>
        <dbReference type="EMBL" id="GAA5061486.1"/>
    </source>
</evidence>
<dbReference type="GO" id="GO:0030638">
    <property type="term" value="P:polyketide metabolic process"/>
    <property type="evidence" value="ECO:0007669"/>
    <property type="project" value="InterPro"/>
</dbReference>
<evidence type="ECO:0008006" key="3">
    <source>
        <dbReference type="Google" id="ProtNLM"/>
    </source>
</evidence>
<sequence>MVRGHDDTRVPENIATERNIELIDDLFAEHFVEHGPFSQRTEGQEAAKEDMDTFLDAFSDFEAIVEDVVAEGDTVAMWLQ</sequence>
<organism evidence="1 2">
    <name type="scientific">Haladaptatus pallidirubidus</name>
    <dbReference type="NCBI Taxonomy" id="1008152"/>
    <lineage>
        <taxon>Archaea</taxon>
        <taxon>Methanobacteriati</taxon>
        <taxon>Methanobacteriota</taxon>
        <taxon>Stenosarchaea group</taxon>
        <taxon>Halobacteria</taxon>
        <taxon>Halobacteriales</taxon>
        <taxon>Haladaptataceae</taxon>
        <taxon>Haladaptatus</taxon>
    </lineage>
</organism>
<dbReference type="InterPro" id="IPR009959">
    <property type="entry name" value="Cyclase_SnoaL-like"/>
</dbReference>
<comment type="caution">
    <text evidence="1">The sequence shown here is derived from an EMBL/GenBank/DDBJ whole genome shotgun (WGS) entry which is preliminary data.</text>
</comment>
<dbReference type="InterPro" id="IPR032710">
    <property type="entry name" value="NTF2-like_dom_sf"/>
</dbReference>
<accession>A0AAV3UP82</accession>
<dbReference type="Proteomes" id="UP001501729">
    <property type="component" value="Unassembled WGS sequence"/>
</dbReference>
<dbReference type="GeneID" id="68615779"/>
<dbReference type="Pfam" id="PF07366">
    <property type="entry name" value="SnoaL"/>
    <property type="match status" value="1"/>
</dbReference>
<dbReference type="AlphaFoldDB" id="A0AAV3UP82"/>
<keyword evidence="2" id="KW-1185">Reference proteome</keyword>